<sequence length="179" mass="20954">MPSSNDSCLFGPFTARTISETQKQHYQDSVVKFKHIAEHESFEVRFIRYTHWSNALDTYNSRYLMSVLIDVQESVCERPVILKCRDGYSRSGLFAVLLCLVERNKQDGEVVVAKTVRMIRRRRNQVSTNEAQYQFCHQFMKEYIEGCRSEIISTCETTYMDLQGQQNQYSKTSSVKARF</sequence>
<dbReference type="Proteomes" id="UP000828390">
    <property type="component" value="Unassembled WGS sequence"/>
</dbReference>
<dbReference type="InterPro" id="IPR000387">
    <property type="entry name" value="Tyr_Pase_dom"/>
</dbReference>
<feature type="domain" description="Tyrosine-protein phosphatase" evidence="1">
    <location>
        <begin position="1"/>
        <end position="143"/>
    </location>
</feature>
<gene>
    <name evidence="3" type="ORF">DPMN_142410</name>
</gene>
<dbReference type="SUPFAM" id="SSF52799">
    <property type="entry name" value="(Phosphotyrosine protein) phosphatases II"/>
    <property type="match status" value="1"/>
</dbReference>
<evidence type="ECO:0000313" key="4">
    <source>
        <dbReference type="Proteomes" id="UP000828390"/>
    </source>
</evidence>
<proteinExistence type="predicted"/>
<reference evidence="3" key="2">
    <citation type="submission" date="2020-11" db="EMBL/GenBank/DDBJ databases">
        <authorList>
            <person name="McCartney M.A."/>
            <person name="Auch B."/>
            <person name="Kono T."/>
            <person name="Mallez S."/>
            <person name="Becker A."/>
            <person name="Gohl D.M."/>
            <person name="Silverstein K.A.T."/>
            <person name="Koren S."/>
            <person name="Bechman K.B."/>
            <person name="Herman A."/>
            <person name="Abrahante J.E."/>
            <person name="Garbe J."/>
        </authorList>
    </citation>
    <scope>NUCLEOTIDE SEQUENCE</scope>
    <source>
        <strain evidence="3">Duluth1</strain>
        <tissue evidence="3">Whole animal</tissue>
    </source>
</reference>
<protein>
    <submittedName>
        <fullName evidence="3">Uncharacterized protein</fullName>
    </submittedName>
</protein>
<dbReference type="PROSITE" id="PS50055">
    <property type="entry name" value="TYR_PHOSPHATASE_PTP"/>
    <property type="match status" value="1"/>
</dbReference>
<accession>A0A9D4JNG1</accession>
<dbReference type="AlphaFoldDB" id="A0A9D4JNG1"/>
<evidence type="ECO:0000259" key="1">
    <source>
        <dbReference type="PROSITE" id="PS50055"/>
    </source>
</evidence>
<dbReference type="InterPro" id="IPR000242">
    <property type="entry name" value="PTP_cat"/>
</dbReference>
<feature type="domain" description="Tyrosine specific protein phosphatases" evidence="2">
    <location>
        <begin position="79"/>
        <end position="134"/>
    </location>
</feature>
<dbReference type="InterPro" id="IPR050348">
    <property type="entry name" value="Protein-Tyr_Phosphatase"/>
</dbReference>
<dbReference type="SMART" id="SM00404">
    <property type="entry name" value="PTPc_motif"/>
    <property type="match status" value="1"/>
</dbReference>
<dbReference type="InterPro" id="IPR003595">
    <property type="entry name" value="Tyr_Pase_cat"/>
</dbReference>
<dbReference type="Pfam" id="PF00102">
    <property type="entry name" value="Y_phosphatase"/>
    <property type="match status" value="1"/>
</dbReference>
<reference evidence="3" key="1">
    <citation type="journal article" date="2019" name="bioRxiv">
        <title>The Genome of the Zebra Mussel, Dreissena polymorpha: A Resource for Invasive Species Research.</title>
        <authorList>
            <person name="McCartney M.A."/>
            <person name="Auch B."/>
            <person name="Kono T."/>
            <person name="Mallez S."/>
            <person name="Zhang Y."/>
            <person name="Obille A."/>
            <person name="Becker A."/>
            <person name="Abrahante J.E."/>
            <person name="Garbe J."/>
            <person name="Badalamenti J.P."/>
            <person name="Herman A."/>
            <person name="Mangelson H."/>
            <person name="Liachko I."/>
            <person name="Sullivan S."/>
            <person name="Sone E.D."/>
            <person name="Koren S."/>
            <person name="Silverstein K.A.T."/>
            <person name="Beckman K.B."/>
            <person name="Gohl D.M."/>
        </authorList>
    </citation>
    <scope>NUCLEOTIDE SEQUENCE</scope>
    <source>
        <strain evidence="3">Duluth1</strain>
        <tissue evidence="3">Whole animal</tissue>
    </source>
</reference>
<dbReference type="GO" id="GO:0004725">
    <property type="term" value="F:protein tyrosine phosphatase activity"/>
    <property type="evidence" value="ECO:0007669"/>
    <property type="project" value="InterPro"/>
</dbReference>
<dbReference type="PANTHER" id="PTHR19134">
    <property type="entry name" value="RECEPTOR-TYPE TYROSINE-PROTEIN PHOSPHATASE"/>
    <property type="match status" value="1"/>
</dbReference>
<evidence type="ECO:0000313" key="3">
    <source>
        <dbReference type="EMBL" id="KAH3813937.1"/>
    </source>
</evidence>
<dbReference type="PANTHER" id="PTHR19134:SF449">
    <property type="entry name" value="TYROSINE-PROTEIN PHOSPHATASE 1"/>
    <property type="match status" value="1"/>
</dbReference>
<evidence type="ECO:0000259" key="2">
    <source>
        <dbReference type="PROSITE" id="PS50056"/>
    </source>
</evidence>
<dbReference type="EMBL" id="JAIWYP010000006">
    <property type="protein sequence ID" value="KAH3813937.1"/>
    <property type="molecule type" value="Genomic_DNA"/>
</dbReference>
<keyword evidence="4" id="KW-1185">Reference proteome</keyword>
<comment type="caution">
    <text evidence="3">The sequence shown here is derived from an EMBL/GenBank/DDBJ whole genome shotgun (WGS) entry which is preliminary data.</text>
</comment>
<dbReference type="PROSITE" id="PS50056">
    <property type="entry name" value="TYR_PHOSPHATASE_2"/>
    <property type="match status" value="1"/>
</dbReference>
<dbReference type="InterPro" id="IPR029021">
    <property type="entry name" value="Prot-tyrosine_phosphatase-like"/>
</dbReference>
<name>A0A9D4JNG1_DREPO</name>
<dbReference type="Gene3D" id="3.90.190.10">
    <property type="entry name" value="Protein tyrosine phosphatase superfamily"/>
    <property type="match status" value="1"/>
</dbReference>
<organism evidence="3 4">
    <name type="scientific">Dreissena polymorpha</name>
    <name type="common">Zebra mussel</name>
    <name type="synonym">Mytilus polymorpha</name>
    <dbReference type="NCBI Taxonomy" id="45954"/>
    <lineage>
        <taxon>Eukaryota</taxon>
        <taxon>Metazoa</taxon>
        <taxon>Spiralia</taxon>
        <taxon>Lophotrochozoa</taxon>
        <taxon>Mollusca</taxon>
        <taxon>Bivalvia</taxon>
        <taxon>Autobranchia</taxon>
        <taxon>Heteroconchia</taxon>
        <taxon>Euheterodonta</taxon>
        <taxon>Imparidentia</taxon>
        <taxon>Neoheterodontei</taxon>
        <taxon>Myida</taxon>
        <taxon>Dreissenoidea</taxon>
        <taxon>Dreissenidae</taxon>
        <taxon>Dreissena</taxon>
    </lineage>
</organism>